<dbReference type="AlphaFoldDB" id="A0A1S3IAW8"/>
<protein>
    <submittedName>
        <fullName evidence="5">Uncharacterized protein LOC106162620 isoform X1</fullName>
    </submittedName>
</protein>
<dbReference type="InterPro" id="IPR003609">
    <property type="entry name" value="Pan_app"/>
</dbReference>
<feature type="signal peptide" evidence="1">
    <location>
        <begin position="1"/>
        <end position="25"/>
    </location>
</feature>
<evidence type="ECO:0000313" key="4">
    <source>
        <dbReference type="Proteomes" id="UP000085678"/>
    </source>
</evidence>
<sequence length="637" mass="69971">MFGPWCRETLIQVVVLLSMVSCVTATEIIDTCTNSNAPRGDTLNVSFVSADYGVSLVVDTVDSRSNLECILACTRNFRCRSSYFNTVDKTCYMTDTPQTTAGYTTTSSEATGYVTNILLPQIDLELESTYSQCSGAPCAVAGTCRGDCVNNEAVCIGDGFDCDEVPLFNVYQWSSTTVWGTNSGQLFTISYTKKSDTNGLYLFQTISYNKKSDTSGLYLFQTISYTKKSDTSGLYLQWVGTLRTGNNCGGCAAQYYFTIDNAECSDPDAINWSEYHPNARDHHKIADFFGICNGIGAGSRTIGLHVRHLSGTTNNYAGWNARSRIIIAETEGIPGTATCESLTSFNIQQFTTDYYASTRDENAHWTNTYVKRASDTSLRLRIAVNLYEHGDSYCSRWYFKFNGVECSDPGPLEFVWYVRGDSGRNAHRGYSFNGICHGVPAGTVVVTFHIGICTGYSRNSPHTGWNMITHLLVEETRLGQDISAVLTAQGTIARLPVYNRVQSYWDSLNNGNDVDSNIASVTYTKKSSLSSVNVVWTTNMLQLNNAKCARWYITFNGAECADPGNIESVLYERDITHATNADWHQPGMVEGICHGLAAGTYTVTLAVTNCNGYSGGNAYTGWASGTFAMIEEVFMGI</sequence>
<proteinExistence type="predicted"/>
<dbReference type="Pfam" id="PF25815">
    <property type="entry name" value="CTHRC1_C"/>
    <property type="match status" value="3"/>
</dbReference>
<reference evidence="5" key="1">
    <citation type="submission" date="2025-08" db="UniProtKB">
        <authorList>
            <consortium name="RefSeq"/>
        </authorList>
    </citation>
    <scope>IDENTIFICATION</scope>
    <source>
        <tissue evidence="5">Gonads</tissue>
    </source>
</reference>
<name>A0A1S3IAW8_LINAN</name>
<dbReference type="RefSeq" id="XP_013395410.1">
    <property type="nucleotide sequence ID" value="XM_013539956.1"/>
</dbReference>
<evidence type="ECO:0000313" key="5">
    <source>
        <dbReference type="RefSeq" id="XP_013395410.1"/>
    </source>
</evidence>
<dbReference type="Proteomes" id="UP000085678">
    <property type="component" value="Unplaced"/>
</dbReference>
<gene>
    <name evidence="5" type="primary">LOC106162620</name>
</gene>
<dbReference type="KEGG" id="lak:106162620"/>
<feature type="domain" description="CTHRC1 C-terminal" evidence="3">
    <location>
        <begin position="206"/>
        <end position="327"/>
    </location>
</feature>
<dbReference type="SUPFAM" id="SSF57414">
    <property type="entry name" value="Hairpin loop containing domain-like"/>
    <property type="match status" value="1"/>
</dbReference>
<evidence type="ECO:0000259" key="2">
    <source>
        <dbReference type="Pfam" id="PF00024"/>
    </source>
</evidence>
<keyword evidence="4" id="KW-1185">Reference proteome</keyword>
<dbReference type="InParanoid" id="A0A1S3IAW8"/>
<dbReference type="Pfam" id="PF00024">
    <property type="entry name" value="PAN_1"/>
    <property type="match status" value="1"/>
</dbReference>
<keyword evidence="1" id="KW-0732">Signal</keyword>
<dbReference type="PROSITE" id="PS51257">
    <property type="entry name" value="PROKAR_LIPOPROTEIN"/>
    <property type="match status" value="1"/>
</dbReference>
<feature type="domain" description="Apple" evidence="2">
    <location>
        <begin position="59"/>
        <end position="113"/>
    </location>
</feature>
<feature type="chain" id="PRO_5010240934" evidence="1">
    <location>
        <begin position="26"/>
        <end position="637"/>
    </location>
</feature>
<dbReference type="GeneID" id="106162620"/>
<feature type="domain" description="CTHRC1 C-terminal" evidence="3">
    <location>
        <begin position="499"/>
        <end position="625"/>
    </location>
</feature>
<feature type="domain" description="CTHRC1 C-terminal" evidence="3">
    <location>
        <begin position="346"/>
        <end position="472"/>
    </location>
</feature>
<organism evidence="4 5">
    <name type="scientific">Lingula anatina</name>
    <name type="common">Brachiopod</name>
    <name type="synonym">Lingula unguis</name>
    <dbReference type="NCBI Taxonomy" id="7574"/>
    <lineage>
        <taxon>Eukaryota</taxon>
        <taxon>Metazoa</taxon>
        <taxon>Spiralia</taxon>
        <taxon>Lophotrochozoa</taxon>
        <taxon>Brachiopoda</taxon>
        <taxon>Linguliformea</taxon>
        <taxon>Lingulata</taxon>
        <taxon>Lingulida</taxon>
        <taxon>Linguloidea</taxon>
        <taxon>Lingulidae</taxon>
        <taxon>Lingula</taxon>
    </lineage>
</organism>
<accession>A0A1S3IAW8</accession>
<dbReference type="OrthoDB" id="5985978at2759"/>
<evidence type="ECO:0000256" key="1">
    <source>
        <dbReference type="SAM" id="SignalP"/>
    </source>
</evidence>
<dbReference type="InterPro" id="IPR057873">
    <property type="entry name" value="CTHRC1_C"/>
</dbReference>
<evidence type="ECO:0000259" key="3">
    <source>
        <dbReference type="Pfam" id="PF25815"/>
    </source>
</evidence>